<name>A0A0C2BJM8_9BURK</name>
<dbReference type="Proteomes" id="UP000031572">
    <property type="component" value="Unassembled WGS sequence"/>
</dbReference>
<evidence type="ECO:0000313" key="1">
    <source>
        <dbReference type="EMBL" id="KIF81385.1"/>
    </source>
</evidence>
<keyword evidence="2" id="KW-1185">Reference proteome</keyword>
<dbReference type="EMBL" id="JWJG01000028">
    <property type="protein sequence ID" value="KIF81385.1"/>
    <property type="molecule type" value="Genomic_DNA"/>
</dbReference>
<gene>
    <name evidence="1" type="ORF">TSA66_12075</name>
</gene>
<proteinExistence type="predicted"/>
<comment type="caution">
    <text evidence="1">The sequence shown here is derived from an EMBL/GenBank/DDBJ whole genome shotgun (WGS) entry which is preliminary data.</text>
</comment>
<evidence type="ECO:0000313" key="2">
    <source>
        <dbReference type="Proteomes" id="UP000031572"/>
    </source>
</evidence>
<organism evidence="1 2">
    <name type="scientific">Noviherbaspirillum autotrophicum</name>
    <dbReference type="NCBI Taxonomy" id="709839"/>
    <lineage>
        <taxon>Bacteria</taxon>
        <taxon>Pseudomonadati</taxon>
        <taxon>Pseudomonadota</taxon>
        <taxon>Betaproteobacteria</taxon>
        <taxon>Burkholderiales</taxon>
        <taxon>Oxalobacteraceae</taxon>
        <taxon>Noviherbaspirillum</taxon>
    </lineage>
</organism>
<protein>
    <submittedName>
        <fullName evidence="1">Uncharacterized protein</fullName>
    </submittedName>
</protein>
<reference evidence="1 2" key="1">
    <citation type="submission" date="2014-12" db="EMBL/GenBank/DDBJ databases">
        <title>Denitrispirillum autotrophicum gen. nov., sp. nov., Denitrifying, Facultatively Autotrophic Bacteria Isolated from Rice Paddy Soil.</title>
        <authorList>
            <person name="Ishii S."/>
            <person name="Ashida N."/>
            <person name="Ohno H."/>
            <person name="Otsuka S."/>
            <person name="Yokota A."/>
            <person name="Senoo K."/>
        </authorList>
    </citation>
    <scope>NUCLEOTIDE SEQUENCE [LARGE SCALE GENOMIC DNA]</scope>
    <source>
        <strain evidence="1 2">TSA66</strain>
    </source>
</reference>
<accession>A0A0C2BJM8</accession>
<sequence>MFDLDARLPDGENEGRRFLAGFQDPIMSKERFSNFEFDLSAGRHADSGRWVPYLEIRDYSEDHEAGEVIFPRQPIAEDDVFDSEQAAIDEARRFAMAHVSSGEF</sequence>
<dbReference type="AlphaFoldDB" id="A0A0C2BJM8"/>